<sequence>MLQHRHDKQTENISVLECQIDDMSGEHFGYVLPKLLEAGALDVFYTSVYMFCYHFINDIK</sequence>
<dbReference type="Pfam" id="PF01969">
    <property type="entry name" value="Ni_insertion"/>
    <property type="match status" value="1"/>
</dbReference>
<dbReference type="PATRIC" id="fig|47500.8.peg.1398"/>
<dbReference type="RefSeq" id="WP_043063977.1">
    <property type="nucleotide sequence ID" value="NZ_BJOA01000006.1"/>
</dbReference>
<accession>A0A0D1VGP9</accession>
<dbReference type="STRING" id="47500.AF333_13200"/>
<dbReference type="AlphaFoldDB" id="A0A0D1VGP9"/>
<reference evidence="1 2" key="1">
    <citation type="submission" date="2015-07" db="EMBL/GenBank/DDBJ databases">
        <title>Fjat-14205 dsm 2895.</title>
        <authorList>
            <person name="Liu B."/>
            <person name="Wang J."/>
            <person name="Zhu Y."/>
            <person name="Liu G."/>
            <person name="Chen Q."/>
            <person name="Chen Z."/>
            <person name="Lan J."/>
            <person name="Che J."/>
            <person name="Ge C."/>
            <person name="Shi H."/>
            <person name="Pan Z."/>
            <person name="Liu X."/>
        </authorList>
    </citation>
    <scope>NUCLEOTIDE SEQUENCE [LARGE SCALE GENOMIC DNA]</scope>
    <source>
        <strain evidence="1 2">DSM 2895</strain>
    </source>
</reference>
<organism evidence="1 2">
    <name type="scientific">Aneurinibacillus migulanus</name>
    <name type="common">Bacillus migulanus</name>
    <dbReference type="NCBI Taxonomy" id="47500"/>
    <lineage>
        <taxon>Bacteria</taxon>
        <taxon>Bacillati</taxon>
        <taxon>Bacillota</taxon>
        <taxon>Bacilli</taxon>
        <taxon>Bacillales</taxon>
        <taxon>Paenibacillaceae</taxon>
        <taxon>Aneurinibacillus group</taxon>
        <taxon>Aneurinibacillus</taxon>
    </lineage>
</organism>
<dbReference type="Proteomes" id="UP000037269">
    <property type="component" value="Unassembled WGS sequence"/>
</dbReference>
<proteinExistence type="predicted"/>
<dbReference type="InterPro" id="IPR002822">
    <property type="entry name" value="Ni_insertion"/>
</dbReference>
<dbReference type="Gene3D" id="3.30.70.1380">
    <property type="entry name" value="Transcriptional regulatory protein pf0864 domain like"/>
    <property type="match status" value="1"/>
</dbReference>
<dbReference type="EMBL" id="LGUG01000004">
    <property type="protein sequence ID" value="KON96292.1"/>
    <property type="molecule type" value="Genomic_DNA"/>
</dbReference>
<dbReference type="GeneID" id="42306128"/>
<name>A0A0D1VGP9_ANEMI</name>
<evidence type="ECO:0000313" key="1">
    <source>
        <dbReference type="EMBL" id="KON96292.1"/>
    </source>
</evidence>
<gene>
    <name evidence="1" type="ORF">AF333_13200</name>
</gene>
<evidence type="ECO:0000313" key="2">
    <source>
        <dbReference type="Proteomes" id="UP000037269"/>
    </source>
</evidence>
<protein>
    <submittedName>
        <fullName evidence="1">Uncharacterized protein</fullName>
    </submittedName>
</protein>
<comment type="caution">
    <text evidence="1">The sequence shown here is derived from an EMBL/GenBank/DDBJ whole genome shotgun (WGS) entry which is preliminary data.</text>
</comment>
<keyword evidence="2" id="KW-1185">Reference proteome</keyword>